<keyword evidence="1" id="KW-0472">Membrane</keyword>
<feature type="transmembrane region" description="Helical" evidence="1">
    <location>
        <begin position="20"/>
        <end position="39"/>
    </location>
</feature>
<dbReference type="PANTHER" id="PTHR46781">
    <property type="entry name" value="ALPHA 1,4-GLYCOSYLTRANSFERASE FAMILY PROTEIN"/>
    <property type="match status" value="1"/>
</dbReference>
<dbReference type="SUPFAM" id="SSF53448">
    <property type="entry name" value="Nucleotide-diphospho-sugar transferases"/>
    <property type="match status" value="1"/>
</dbReference>
<keyword evidence="2" id="KW-0808">Transferase</keyword>
<organism evidence="2 3">
    <name type="scientific">Pyrus ussuriensis x Pyrus communis</name>
    <dbReference type="NCBI Taxonomy" id="2448454"/>
    <lineage>
        <taxon>Eukaryota</taxon>
        <taxon>Viridiplantae</taxon>
        <taxon>Streptophyta</taxon>
        <taxon>Embryophyta</taxon>
        <taxon>Tracheophyta</taxon>
        <taxon>Spermatophyta</taxon>
        <taxon>Magnoliopsida</taxon>
        <taxon>eudicotyledons</taxon>
        <taxon>Gunneridae</taxon>
        <taxon>Pentapetalae</taxon>
        <taxon>rosids</taxon>
        <taxon>fabids</taxon>
        <taxon>Rosales</taxon>
        <taxon>Rosaceae</taxon>
        <taxon>Amygdaloideae</taxon>
        <taxon>Maleae</taxon>
        <taxon>Pyrus</taxon>
    </lineage>
</organism>
<keyword evidence="3" id="KW-1185">Reference proteome</keyword>
<comment type="caution">
    <text evidence="2">The sequence shown here is derived from an EMBL/GenBank/DDBJ whole genome shotgun (WGS) entry which is preliminary data.</text>
</comment>
<dbReference type="InterPro" id="IPR007577">
    <property type="entry name" value="GlycoTrfase_DXD_sugar-bd_CS"/>
</dbReference>
<reference evidence="2 3" key="3">
    <citation type="submission" date="2019-11" db="EMBL/GenBank/DDBJ databases">
        <title>A de novo genome assembly of a pear dwarfing rootstock.</title>
        <authorList>
            <person name="Wang F."/>
            <person name="Wang J."/>
            <person name="Li S."/>
            <person name="Zhang Y."/>
            <person name="Fang M."/>
            <person name="Ma L."/>
            <person name="Zhao Y."/>
            <person name="Jiang S."/>
        </authorList>
    </citation>
    <scope>NUCLEOTIDE SEQUENCE [LARGE SCALE GENOMIC DNA]</scope>
    <source>
        <strain evidence="2">S2</strain>
        <tissue evidence="2">Leaf</tissue>
    </source>
</reference>
<dbReference type="PANTHER" id="PTHR46781:SF7">
    <property type="entry name" value="ALPHA 1,4-GLYCOSYLTRANSFERASE FAMILY PROTEIN"/>
    <property type="match status" value="1"/>
</dbReference>
<dbReference type="AlphaFoldDB" id="A0A5N5H244"/>
<protein>
    <submittedName>
        <fullName evidence="2">Lactosylceramide 4-alpha-galactosyltransferase-like</fullName>
    </submittedName>
</protein>
<gene>
    <name evidence="2" type="ORF">D8674_024147</name>
</gene>
<dbReference type="Proteomes" id="UP000327157">
    <property type="component" value="Chromosome 4"/>
</dbReference>
<reference evidence="3" key="2">
    <citation type="submission" date="2019-10" db="EMBL/GenBank/DDBJ databases">
        <title>A de novo genome assembly of a pear dwarfing rootstock.</title>
        <authorList>
            <person name="Wang F."/>
            <person name="Wang J."/>
            <person name="Li S."/>
            <person name="Zhang Y."/>
            <person name="Fang M."/>
            <person name="Ma L."/>
            <person name="Zhao Y."/>
            <person name="Jiang S."/>
        </authorList>
    </citation>
    <scope>NUCLEOTIDE SEQUENCE [LARGE SCALE GENOMIC DNA]</scope>
</reference>
<dbReference type="Gene3D" id="3.90.550.20">
    <property type="match status" value="1"/>
</dbReference>
<proteinExistence type="predicted"/>
<keyword evidence="1" id="KW-0812">Transmembrane</keyword>
<evidence type="ECO:0000313" key="3">
    <source>
        <dbReference type="Proteomes" id="UP000327157"/>
    </source>
</evidence>
<evidence type="ECO:0000256" key="1">
    <source>
        <dbReference type="SAM" id="Phobius"/>
    </source>
</evidence>
<sequence length="351" mass="40193">MSQKVFDYRQLRRSAKSPIFSVVSFAVIFFIIYADNIVFNLPMHPVDLRIHELLDYHNTELPQEQIVKKVNEVAEEISDPLVPPDNVTKNERLMWFRRKLPELEILKSNNLTKQFHGRVLEFLNHGCSVQFYMIWFSPATSFGKREFLAVDSLFNSNPKACLMILSKSMDSGRGYRIMKPILDRGFKLDPGYIPLSQNLANLVRLAMLYKYGGIYLDTDLILLKDFSALRNAIGAQSLDSENKNANMLNNAVMAYDISHPVLLDFLDEFASTFNGNKWGRSAGSVDYNLTILPPKAFYPVHWNQIRVLFRKPRKGSELRWVESMDLAIEEGSVMARLVLDNCAVCPSISNP</sequence>
<keyword evidence="2" id="KW-0328">Glycosyltransferase</keyword>
<dbReference type="EMBL" id="SMOL01000231">
    <property type="protein sequence ID" value="KAB2621965.1"/>
    <property type="molecule type" value="Genomic_DNA"/>
</dbReference>
<dbReference type="GO" id="GO:0016757">
    <property type="term" value="F:glycosyltransferase activity"/>
    <property type="evidence" value="ECO:0007669"/>
    <property type="project" value="UniProtKB-KW"/>
</dbReference>
<evidence type="ECO:0000313" key="2">
    <source>
        <dbReference type="EMBL" id="KAB2621965.1"/>
    </source>
</evidence>
<dbReference type="InterPro" id="IPR029044">
    <property type="entry name" value="Nucleotide-diphossugar_trans"/>
</dbReference>
<name>A0A5N5H244_9ROSA</name>
<accession>A0A5N5H244</accession>
<dbReference type="InterPro" id="IPR044789">
    <property type="entry name" value="Put_A1-4-GlycosylTfrase_plant"/>
</dbReference>
<dbReference type="Pfam" id="PF04488">
    <property type="entry name" value="Gly_transf_sug"/>
    <property type="match status" value="1"/>
</dbReference>
<keyword evidence="1" id="KW-1133">Transmembrane helix</keyword>
<dbReference type="OrthoDB" id="409543at2759"/>
<reference evidence="2 3" key="1">
    <citation type="submission" date="2019-09" db="EMBL/GenBank/DDBJ databases">
        <authorList>
            <person name="Ou C."/>
        </authorList>
    </citation>
    <scope>NUCLEOTIDE SEQUENCE [LARGE SCALE GENOMIC DNA]</scope>
    <source>
        <strain evidence="2">S2</strain>
        <tissue evidence="2">Leaf</tissue>
    </source>
</reference>